<dbReference type="Proteomes" id="UP000245699">
    <property type="component" value="Unassembled WGS sequence"/>
</dbReference>
<evidence type="ECO:0000256" key="3">
    <source>
        <dbReference type="ARBA" id="ARBA00022692"/>
    </source>
</evidence>
<feature type="transmembrane region" description="Helical" evidence="13">
    <location>
        <begin position="650"/>
        <end position="671"/>
    </location>
</feature>
<evidence type="ECO:0000256" key="11">
    <source>
        <dbReference type="ARBA" id="ARBA00023136"/>
    </source>
</evidence>
<keyword evidence="10" id="KW-0342">GTP-binding</keyword>
<comment type="catalytic activity">
    <reaction evidence="12">
        <text>GTP + H2O = GDP + phosphate + H(+)</text>
        <dbReference type="Rhea" id="RHEA:19669"/>
        <dbReference type="ChEBI" id="CHEBI:15377"/>
        <dbReference type="ChEBI" id="CHEBI:15378"/>
        <dbReference type="ChEBI" id="CHEBI:37565"/>
        <dbReference type="ChEBI" id="CHEBI:43474"/>
        <dbReference type="ChEBI" id="CHEBI:58189"/>
    </reaction>
</comment>
<proteinExistence type="predicted"/>
<keyword evidence="16" id="KW-1185">Reference proteome</keyword>
<reference evidence="15 16" key="1">
    <citation type="journal article" date="2018" name="MBio">
        <title>Comparative Genomics Reveals the Core Gene Toolbox for the Fungus-Insect Symbiosis.</title>
        <authorList>
            <person name="Wang Y."/>
            <person name="Stata M."/>
            <person name="Wang W."/>
            <person name="Stajich J.E."/>
            <person name="White M.M."/>
            <person name="Moncalvo J.M."/>
        </authorList>
    </citation>
    <scope>NUCLEOTIDE SEQUENCE [LARGE SCALE GENOMIC DNA]</scope>
    <source>
        <strain evidence="15 16">AUS-77-4</strain>
    </source>
</reference>
<dbReference type="FunFam" id="3.40.50.300:FF:000638">
    <property type="entry name" value="Transmembrane GTPase Fzo1, putative"/>
    <property type="match status" value="1"/>
</dbReference>
<keyword evidence="7 13" id="KW-1133">Transmembrane helix</keyword>
<keyword evidence="5" id="KW-1000">Mitochondrion outer membrane</keyword>
<evidence type="ECO:0000256" key="6">
    <source>
        <dbReference type="ARBA" id="ARBA00022801"/>
    </source>
</evidence>
<evidence type="ECO:0000256" key="1">
    <source>
        <dbReference type="ARBA" id="ARBA00004225"/>
    </source>
</evidence>
<evidence type="ECO:0000256" key="7">
    <source>
        <dbReference type="ARBA" id="ARBA00022989"/>
    </source>
</evidence>
<keyword evidence="6" id="KW-0378">Hydrolase</keyword>
<dbReference type="OrthoDB" id="9984778at2759"/>
<feature type="domain" description="Dynamin-type G" evidence="14">
    <location>
        <begin position="158"/>
        <end position="428"/>
    </location>
</feature>
<dbReference type="GO" id="GO:0005741">
    <property type="term" value="C:mitochondrial outer membrane"/>
    <property type="evidence" value="ECO:0007669"/>
    <property type="project" value="UniProtKB-SubCell"/>
</dbReference>
<comment type="caution">
    <text evidence="15">The sequence shown here is derived from an EMBL/GenBank/DDBJ whole genome shotgun (WGS) entry which is preliminary data.</text>
</comment>
<keyword evidence="3 13" id="KW-0812">Transmembrane</keyword>
<dbReference type="InterPro" id="IPR045063">
    <property type="entry name" value="Dynamin_N"/>
</dbReference>
<dbReference type="InterPro" id="IPR030381">
    <property type="entry name" value="G_DYNAMIN_dom"/>
</dbReference>
<keyword evidence="4" id="KW-0547">Nucleotide-binding</keyword>
<evidence type="ECO:0000256" key="8">
    <source>
        <dbReference type="ARBA" id="ARBA00023054"/>
    </source>
</evidence>
<keyword evidence="9" id="KW-0496">Mitochondrion</keyword>
<dbReference type="AlphaFoldDB" id="A0A2T9YIA5"/>
<organism evidence="15 16">
    <name type="scientific">Furculomyces boomerangus</name>
    <dbReference type="NCBI Taxonomy" id="61424"/>
    <lineage>
        <taxon>Eukaryota</taxon>
        <taxon>Fungi</taxon>
        <taxon>Fungi incertae sedis</taxon>
        <taxon>Zoopagomycota</taxon>
        <taxon>Kickxellomycotina</taxon>
        <taxon>Harpellomycetes</taxon>
        <taxon>Harpellales</taxon>
        <taxon>Harpellaceae</taxon>
        <taxon>Furculomyces</taxon>
    </lineage>
</organism>
<dbReference type="SUPFAM" id="SSF52540">
    <property type="entry name" value="P-loop containing nucleoside triphosphate hydrolases"/>
    <property type="match status" value="1"/>
</dbReference>
<dbReference type="GO" id="GO:0008053">
    <property type="term" value="P:mitochondrial fusion"/>
    <property type="evidence" value="ECO:0007669"/>
    <property type="project" value="TreeGrafter"/>
</dbReference>
<comment type="subcellular location">
    <subcellularLocation>
        <location evidence="1">Mitochondrion membrane</location>
        <topology evidence="1">Multi-pass membrane protein</topology>
    </subcellularLocation>
    <subcellularLocation>
        <location evidence="2">Mitochondrion outer membrane</location>
    </subcellularLocation>
</comment>
<evidence type="ECO:0000256" key="2">
    <source>
        <dbReference type="ARBA" id="ARBA00004294"/>
    </source>
</evidence>
<keyword evidence="11 13" id="KW-0472">Membrane</keyword>
<keyword evidence="8" id="KW-0175">Coiled coil</keyword>
<sequence>MDLRNHNFTEDQVRERIFATKSSRLYNYLLETKRYLQCVRGFNCSKWPVRYPLDNISSRFISEHGSNDSAASSSENSQDLQRIKRSSSFIYGLDHQQNYIDELSASSNLAVLRVDLRFWHGSNNDLMGSLEQSSISRLLEESILNTERHIDKLVLRVADTSSKILVTGDLNAGKSTFINALLRKDILPSDQQPCTMIFCEVLNASKNGNKEEIHAIKNISNYDVTNHSTYDIIEHSELEDTVFENEKMYQQVKIYTKDNRDSNDSLLHNGNVDISLIDSPGLNRDSIKTTQLFARQEEIDVVVFVVNAENHFTLSGQEFMASAGKEKAHIFVVVNRFDAIKRKEKCKAMIMDQISQLSPETFEEADNLVHFISARDMVSGSVKPSHEFEEMESRLKWWTLEQRFKSKLAPAQRYILKVLGDLAIISDENTSIASNIIKEINIALKSGMPLYEALLEMRKAMCKESETIIDSSCAKVKSHTEGHLSTTLSNLEASVFKVEWPGLFSAINYAEDVLSGMAIHLEHEVLECEKFGRSIITNAKKELMSLDKKRFEFENIDKEDNPSIRPLEATIIESDSEAMDSLTHIGGISNGLDTLGIHLSDFFDIDWSHLRVTGSLGFSAGSLVLFGSKMSNINSLFNLIKVSTNLSPRVFRGVLMLTACIMGAGSILYMFNETDAVIRRNIAKRIKSVLEEESFVGYHTDRLTTETNRAIRPFVWQFQSNFQRMVEAEERKRADHLRSRHLSQEAQMFFDDLKAKVNELAEKVYAVNANDSFK</sequence>
<dbReference type="Pfam" id="PF00350">
    <property type="entry name" value="Dynamin_N"/>
    <property type="match status" value="1"/>
</dbReference>
<dbReference type="GO" id="GO:0051646">
    <property type="term" value="P:mitochondrion localization"/>
    <property type="evidence" value="ECO:0007669"/>
    <property type="project" value="TreeGrafter"/>
</dbReference>
<gene>
    <name evidence="15" type="ORF">BB559_003866</name>
</gene>
<name>A0A2T9YIA5_9FUNG</name>
<evidence type="ECO:0000256" key="10">
    <source>
        <dbReference type="ARBA" id="ARBA00023134"/>
    </source>
</evidence>
<evidence type="ECO:0000256" key="4">
    <source>
        <dbReference type="ARBA" id="ARBA00022741"/>
    </source>
</evidence>
<evidence type="ECO:0000256" key="12">
    <source>
        <dbReference type="ARBA" id="ARBA00048548"/>
    </source>
</evidence>
<evidence type="ECO:0000256" key="5">
    <source>
        <dbReference type="ARBA" id="ARBA00022787"/>
    </source>
</evidence>
<evidence type="ECO:0000313" key="16">
    <source>
        <dbReference type="Proteomes" id="UP000245699"/>
    </source>
</evidence>
<accession>A0A2T9YIA5</accession>
<dbReference type="Gene3D" id="3.40.50.300">
    <property type="entry name" value="P-loop containing nucleotide triphosphate hydrolases"/>
    <property type="match status" value="1"/>
</dbReference>
<dbReference type="GO" id="GO:0005525">
    <property type="term" value="F:GTP binding"/>
    <property type="evidence" value="ECO:0007669"/>
    <property type="project" value="UniProtKB-KW"/>
</dbReference>
<dbReference type="STRING" id="61424.A0A2T9YIA5"/>
<evidence type="ECO:0000256" key="13">
    <source>
        <dbReference type="SAM" id="Phobius"/>
    </source>
</evidence>
<dbReference type="EMBL" id="MBFT01000387">
    <property type="protein sequence ID" value="PVU92039.1"/>
    <property type="molecule type" value="Genomic_DNA"/>
</dbReference>
<evidence type="ECO:0000256" key="9">
    <source>
        <dbReference type="ARBA" id="ARBA00023128"/>
    </source>
</evidence>
<dbReference type="GO" id="GO:0003924">
    <property type="term" value="F:GTPase activity"/>
    <property type="evidence" value="ECO:0007669"/>
    <property type="project" value="InterPro"/>
</dbReference>
<dbReference type="PROSITE" id="PS51718">
    <property type="entry name" value="G_DYNAMIN_2"/>
    <property type="match status" value="1"/>
</dbReference>
<evidence type="ECO:0000313" key="15">
    <source>
        <dbReference type="EMBL" id="PVU92039.1"/>
    </source>
</evidence>
<dbReference type="PANTHER" id="PTHR10465:SF0">
    <property type="entry name" value="SARCALUMENIN"/>
    <property type="match status" value="1"/>
</dbReference>
<evidence type="ECO:0000259" key="14">
    <source>
        <dbReference type="PROSITE" id="PS51718"/>
    </source>
</evidence>
<protein>
    <recommendedName>
        <fullName evidence="14">Dynamin-type G domain-containing protein</fullName>
    </recommendedName>
</protein>
<dbReference type="PANTHER" id="PTHR10465">
    <property type="entry name" value="TRANSMEMBRANE GTPASE FZO1"/>
    <property type="match status" value="1"/>
</dbReference>
<dbReference type="InterPro" id="IPR027417">
    <property type="entry name" value="P-loop_NTPase"/>
</dbReference>
<dbReference type="InterPro" id="IPR027094">
    <property type="entry name" value="Mitofusin_fam"/>
</dbReference>